<dbReference type="Gene3D" id="3.40.1370.10">
    <property type="match status" value="1"/>
</dbReference>
<reference evidence="6 7" key="1">
    <citation type="journal article" date="2018" name="Evol. Lett.">
        <title>Horizontal gene cluster transfer increased hallucinogenic mushroom diversity.</title>
        <authorList>
            <person name="Reynolds H.T."/>
            <person name="Vijayakumar V."/>
            <person name="Gluck-Thaler E."/>
            <person name="Korotkin H.B."/>
            <person name="Matheny P.B."/>
            <person name="Slot J.C."/>
        </authorList>
    </citation>
    <scope>NUCLEOTIDE SEQUENCE [LARGE SCALE GENOMIC DNA]</scope>
    <source>
        <strain evidence="6 7">SRW20</strain>
    </source>
</reference>
<dbReference type="InterPro" id="IPR013005">
    <property type="entry name" value="Ribosomal_uL4-like"/>
</dbReference>
<gene>
    <name evidence="6" type="ORF">CVT26_001249</name>
</gene>
<comment type="caution">
    <text evidence="6">The sequence shown here is derived from an EMBL/GenBank/DDBJ whole genome shotgun (WGS) entry which is preliminary data.</text>
</comment>
<dbReference type="InterPro" id="IPR002136">
    <property type="entry name" value="Ribosomal_uL4"/>
</dbReference>
<dbReference type="HAMAP" id="MF_01328_B">
    <property type="entry name" value="Ribosomal_uL4_B"/>
    <property type="match status" value="1"/>
</dbReference>
<organism evidence="6 7">
    <name type="scientific">Gymnopilus dilepis</name>
    <dbReference type="NCBI Taxonomy" id="231916"/>
    <lineage>
        <taxon>Eukaryota</taxon>
        <taxon>Fungi</taxon>
        <taxon>Dikarya</taxon>
        <taxon>Basidiomycota</taxon>
        <taxon>Agaricomycotina</taxon>
        <taxon>Agaricomycetes</taxon>
        <taxon>Agaricomycetidae</taxon>
        <taxon>Agaricales</taxon>
        <taxon>Agaricineae</taxon>
        <taxon>Hymenogastraceae</taxon>
        <taxon>Gymnopilus</taxon>
    </lineage>
</organism>
<dbReference type="STRING" id="231916.A0A409Y229"/>
<dbReference type="GO" id="GO:0003735">
    <property type="term" value="F:structural constituent of ribosome"/>
    <property type="evidence" value="ECO:0007669"/>
    <property type="project" value="InterPro"/>
</dbReference>
<dbReference type="InterPro" id="IPR023574">
    <property type="entry name" value="Ribosomal_uL4_dom_sf"/>
</dbReference>
<dbReference type="InParanoid" id="A0A409Y229"/>
<evidence type="ECO:0000256" key="5">
    <source>
        <dbReference type="SAM" id="MobiDB-lite"/>
    </source>
</evidence>
<feature type="region of interest" description="Disordered" evidence="5">
    <location>
        <begin position="99"/>
        <end position="141"/>
    </location>
</feature>
<dbReference type="AlphaFoldDB" id="A0A409Y229"/>
<dbReference type="OrthoDB" id="275876at2759"/>
<dbReference type="FunCoup" id="A0A409Y229">
    <property type="interactions" value="143"/>
</dbReference>
<evidence type="ECO:0000256" key="2">
    <source>
        <dbReference type="ARBA" id="ARBA00022980"/>
    </source>
</evidence>
<dbReference type="NCBIfam" id="TIGR03953">
    <property type="entry name" value="rplD_bact"/>
    <property type="match status" value="1"/>
</dbReference>
<dbReference type="PANTHER" id="PTHR10746">
    <property type="entry name" value="50S RIBOSOMAL PROTEIN L4"/>
    <property type="match status" value="1"/>
</dbReference>
<sequence>MLGRGLSRISRAAARQKRIPARPTLPLLNVKDRPRVQQEAKPIVEPVYLSLTPSLKRARHDPPADTRVAALEPTVFRHPMRRDILHLCVVHYRDSLRQGSANTKTRGEVRGSGRKIRRQKGTGKARLGDAQSPMLRGGGVAFGPKPRDFSTKLPRKVIEMGMRVALSSKLKESKLGVMMRLYWPNGKTKFLARKIDQLGLRKTLFITGHLHEGLEQAIRNIPMVKLITAEEANVYEILKWDRVVLDLKAVEYFEEKLKKENVPTVPLALLASEAPVVTGTTPSLSA</sequence>
<proteinExistence type="inferred from homology"/>
<dbReference type="EMBL" id="NHYE01001295">
    <property type="protein sequence ID" value="PPQ97067.1"/>
    <property type="molecule type" value="Genomic_DNA"/>
</dbReference>
<comment type="similarity">
    <text evidence="1">Belongs to the universal ribosomal protein uL4 family.</text>
</comment>
<dbReference type="PANTHER" id="PTHR10746:SF6">
    <property type="entry name" value="LARGE RIBOSOMAL SUBUNIT PROTEIN UL4M"/>
    <property type="match status" value="1"/>
</dbReference>
<protein>
    <recommendedName>
        <fullName evidence="4">Large ribosomal subunit protein uL4m</fullName>
    </recommendedName>
</protein>
<name>A0A409Y229_9AGAR</name>
<keyword evidence="7" id="KW-1185">Reference proteome</keyword>
<evidence type="ECO:0000256" key="3">
    <source>
        <dbReference type="ARBA" id="ARBA00023274"/>
    </source>
</evidence>
<dbReference type="GO" id="GO:0005840">
    <property type="term" value="C:ribosome"/>
    <property type="evidence" value="ECO:0007669"/>
    <property type="project" value="UniProtKB-KW"/>
</dbReference>
<dbReference type="Pfam" id="PF00573">
    <property type="entry name" value="Ribosomal_L4"/>
    <property type="match status" value="1"/>
</dbReference>
<keyword evidence="2" id="KW-0689">Ribosomal protein</keyword>
<dbReference type="Proteomes" id="UP000284706">
    <property type="component" value="Unassembled WGS sequence"/>
</dbReference>
<evidence type="ECO:0000313" key="7">
    <source>
        <dbReference type="Proteomes" id="UP000284706"/>
    </source>
</evidence>
<evidence type="ECO:0000313" key="6">
    <source>
        <dbReference type="EMBL" id="PPQ97067.1"/>
    </source>
</evidence>
<feature type="compositionally biased region" description="Basic residues" evidence="5">
    <location>
        <begin position="112"/>
        <end position="123"/>
    </location>
</feature>
<evidence type="ECO:0000256" key="4">
    <source>
        <dbReference type="ARBA" id="ARBA00040565"/>
    </source>
</evidence>
<keyword evidence="3" id="KW-0687">Ribonucleoprotein</keyword>
<dbReference type="GO" id="GO:1990904">
    <property type="term" value="C:ribonucleoprotein complex"/>
    <property type="evidence" value="ECO:0007669"/>
    <property type="project" value="UniProtKB-KW"/>
</dbReference>
<dbReference type="GO" id="GO:0006412">
    <property type="term" value="P:translation"/>
    <property type="evidence" value="ECO:0007669"/>
    <property type="project" value="InterPro"/>
</dbReference>
<evidence type="ECO:0000256" key="1">
    <source>
        <dbReference type="ARBA" id="ARBA00010528"/>
    </source>
</evidence>
<dbReference type="SUPFAM" id="SSF52166">
    <property type="entry name" value="Ribosomal protein L4"/>
    <property type="match status" value="1"/>
</dbReference>
<accession>A0A409Y229</accession>